<dbReference type="EMBL" id="KN838718">
    <property type="protein sequence ID" value="KIJ96533.1"/>
    <property type="molecule type" value="Genomic_DNA"/>
</dbReference>
<evidence type="ECO:0000313" key="1">
    <source>
        <dbReference type="EMBL" id="KIJ96533.1"/>
    </source>
</evidence>
<dbReference type="Proteomes" id="UP000054477">
    <property type="component" value="Unassembled WGS sequence"/>
</dbReference>
<gene>
    <name evidence="2" type="ORF">K443DRAFT_675915</name>
    <name evidence="1" type="ORF">K443DRAFT_682254</name>
</gene>
<dbReference type="EMBL" id="KN838569">
    <property type="protein sequence ID" value="KIK04449.1"/>
    <property type="molecule type" value="Genomic_DNA"/>
</dbReference>
<sequence>MPMIHLMHEITTVTVGNDVRYTASTQVHTSMFPFRTMHLLGSPTPQVKFMEEGPLW</sequence>
<evidence type="ECO:0000313" key="2">
    <source>
        <dbReference type="EMBL" id="KIK04449.1"/>
    </source>
</evidence>
<name>A0A0C9X5K6_9AGAR</name>
<evidence type="ECO:0000313" key="3">
    <source>
        <dbReference type="Proteomes" id="UP000054477"/>
    </source>
</evidence>
<reference evidence="3" key="2">
    <citation type="submission" date="2015-01" db="EMBL/GenBank/DDBJ databases">
        <title>Evolutionary Origins and Diversification of the Mycorrhizal Mutualists.</title>
        <authorList>
            <consortium name="DOE Joint Genome Institute"/>
            <consortium name="Mycorrhizal Genomics Consortium"/>
            <person name="Kohler A."/>
            <person name="Kuo A."/>
            <person name="Nagy L.G."/>
            <person name="Floudas D."/>
            <person name="Copeland A."/>
            <person name="Barry K.W."/>
            <person name="Cichocki N."/>
            <person name="Veneault-Fourrey C."/>
            <person name="LaButti K."/>
            <person name="Lindquist E.A."/>
            <person name="Lipzen A."/>
            <person name="Lundell T."/>
            <person name="Morin E."/>
            <person name="Murat C."/>
            <person name="Riley R."/>
            <person name="Ohm R."/>
            <person name="Sun H."/>
            <person name="Tunlid A."/>
            <person name="Henrissat B."/>
            <person name="Grigoriev I.V."/>
            <person name="Hibbett D.S."/>
            <person name="Martin F."/>
        </authorList>
    </citation>
    <scope>NUCLEOTIDE SEQUENCE [LARGE SCALE GENOMIC DNA]</scope>
    <source>
        <strain evidence="3">LaAM-08-1</strain>
    </source>
</reference>
<reference evidence="1" key="3">
    <citation type="submission" date="2015-02" db="EMBL/GenBank/DDBJ databases">
        <title>Evolutionary Origins and Diversification of the Mycorrhizal Mutualists.</title>
        <authorList>
            <consortium name="DOE Joint Genome Institute"/>
            <consortium name="Mycorrhizal Genomics Consortium"/>
            <person name="Kohler A."/>
            <person name="Kuo A."/>
            <person name="Nagy L.G."/>
            <person name="Floudas D."/>
            <person name="Copeland A."/>
            <person name="Barry K.W."/>
            <person name="Cichocki N."/>
            <person name="Veneault-Fourrey C."/>
            <person name="LaButti K."/>
            <person name="Lindquist E.A."/>
            <person name="Lipzen A."/>
            <person name="Lundell T."/>
            <person name="Morin E."/>
            <person name="Murat C."/>
            <person name="Riley R."/>
            <person name="Ohm R."/>
            <person name="Sun H."/>
            <person name="Tunlid A."/>
            <person name="Henrissat B."/>
            <person name="Grigoriev I.V."/>
            <person name="Hibbett D.S."/>
            <person name="Martin F."/>
        </authorList>
    </citation>
    <scope>NUCLEOTIDE SEQUENCE</scope>
    <source>
        <strain evidence="1 3">LaAM-08-1</strain>
    </source>
</reference>
<keyword evidence="3" id="KW-1185">Reference proteome</keyword>
<dbReference type="HOGENOM" id="CLU_3014499_0_0_1"/>
<accession>A0A0C9X5K6</accession>
<dbReference type="AlphaFoldDB" id="A0A0C9X5K6"/>
<protein>
    <submittedName>
        <fullName evidence="2">Unplaced genomic scaffold K443scaffold_34, whole genome shotgun sequence</fullName>
    </submittedName>
</protein>
<proteinExistence type="predicted"/>
<reference evidence="1 3" key="1">
    <citation type="submission" date="2014-04" db="EMBL/GenBank/DDBJ databases">
        <authorList>
            <consortium name="DOE Joint Genome Institute"/>
            <person name="Kuo A."/>
            <person name="Kohler A."/>
            <person name="Nagy L.G."/>
            <person name="Floudas D."/>
            <person name="Copeland A."/>
            <person name="Barry K.W."/>
            <person name="Cichocki N."/>
            <person name="Veneault-Fourrey C."/>
            <person name="LaButti K."/>
            <person name="Lindquist E.A."/>
            <person name="Lipzen A."/>
            <person name="Lundell T."/>
            <person name="Morin E."/>
            <person name="Murat C."/>
            <person name="Sun H."/>
            <person name="Tunlid A."/>
            <person name="Henrissat B."/>
            <person name="Grigoriev I.V."/>
            <person name="Hibbett D.S."/>
            <person name="Martin F."/>
            <person name="Nordberg H.P."/>
            <person name="Cantor M.N."/>
            <person name="Hua S.X."/>
        </authorList>
    </citation>
    <scope>NUCLEOTIDE SEQUENCE [LARGE SCALE GENOMIC DNA]</scope>
    <source>
        <strain evidence="1 3">LaAM-08-1</strain>
    </source>
</reference>
<organism evidence="1 3">
    <name type="scientific">Laccaria amethystina LaAM-08-1</name>
    <dbReference type="NCBI Taxonomy" id="1095629"/>
    <lineage>
        <taxon>Eukaryota</taxon>
        <taxon>Fungi</taxon>
        <taxon>Dikarya</taxon>
        <taxon>Basidiomycota</taxon>
        <taxon>Agaricomycotina</taxon>
        <taxon>Agaricomycetes</taxon>
        <taxon>Agaricomycetidae</taxon>
        <taxon>Agaricales</taxon>
        <taxon>Agaricineae</taxon>
        <taxon>Hydnangiaceae</taxon>
        <taxon>Laccaria</taxon>
    </lineage>
</organism>